<protein>
    <submittedName>
        <fullName evidence="1">Uncharacterized protein</fullName>
    </submittedName>
</protein>
<accession>A0AAD7J1P9</accession>
<evidence type="ECO:0000313" key="2">
    <source>
        <dbReference type="Proteomes" id="UP001215598"/>
    </source>
</evidence>
<dbReference type="AlphaFoldDB" id="A0AAD7J1P9"/>
<gene>
    <name evidence="1" type="ORF">B0H16DRAFT_1459139</name>
</gene>
<name>A0AAD7J1P9_9AGAR</name>
<sequence>MSDLRVCTPWHHFLDKLYLANLPLRSLRATLRLTLISGLPVDGWTGCDFSLKKALGINQRLTGSQTLASCDYWLPWEFLYPSTAVTGLTGGARPSAPIGALSNGRVDQSVAKKWLFFNRPSDGTDSPEP</sequence>
<evidence type="ECO:0000313" key="1">
    <source>
        <dbReference type="EMBL" id="KAJ7754044.1"/>
    </source>
</evidence>
<dbReference type="EMBL" id="JARKIB010000053">
    <property type="protein sequence ID" value="KAJ7754044.1"/>
    <property type="molecule type" value="Genomic_DNA"/>
</dbReference>
<organism evidence="1 2">
    <name type="scientific">Mycena metata</name>
    <dbReference type="NCBI Taxonomy" id="1033252"/>
    <lineage>
        <taxon>Eukaryota</taxon>
        <taxon>Fungi</taxon>
        <taxon>Dikarya</taxon>
        <taxon>Basidiomycota</taxon>
        <taxon>Agaricomycotina</taxon>
        <taxon>Agaricomycetes</taxon>
        <taxon>Agaricomycetidae</taxon>
        <taxon>Agaricales</taxon>
        <taxon>Marasmiineae</taxon>
        <taxon>Mycenaceae</taxon>
        <taxon>Mycena</taxon>
    </lineage>
</organism>
<reference evidence="1" key="1">
    <citation type="submission" date="2023-03" db="EMBL/GenBank/DDBJ databases">
        <title>Massive genome expansion in bonnet fungi (Mycena s.s.) driven by repeated elements and novel gene families across ecological guilds.</title>
        <authorList>
            <consortium name="Lawrence Berkeley National Laboratory"/>
            <person name="Harder C.B."/>
            <person name="Miyauchi S."/>
            <person name="Viragh M."/>
            <person name="Kuo A."/>
            <person name="Thoen E."/>
            <person name="Andreopoulos B."/>
            <person name="Lu D."/>
            <person name="Skrede I."/>
            <person name="Drula E."/>
            <person name="Henrissat B."/>
            <person name="Morin E."/>
            <person name="Kohler A."/>
            <person name="Barry K."/>
            <person name="LaButti K."/>
            <person name="Morin E."/>
            <person name="Salamov A."/>
            <person name="Lipzen A."/>
            <person name="Mereny Z."/>
            <person name="Hegedus B."/>
            <person name="Baldrian P."/>
            <person name="Stursova M."/>
            <person name="Weitz H."/>
            <person name="Taylor A."/>
            <person name="Grigoriev I.V."/>
            <person name="Nagy L.G."/>
            <person name="Martin F."/>
            <person name="Kauserud H."/>
        </authorList>
    </citation>
    <scope>NUCLEOTIDE SEQUENCE</scope>
    <source>
        <strain evidence="1">CBHHK182m</strain>
    </source>
</reference>
<proteinExistence type="predicted"/>
<keyword evidence="2" id="KW-1185">Reference proteome</keyword>
<dbReference type="Proteomes" id="UP001215598">
    <property type="component" value="Unassembled WGS sequence"/>
</dbReference>
<comment type="caution">
    <text evidence="1">The sequence shown here is derived from an EMBL/GenBank/DDBJ whole genome shotgun (WGS) entry which is preliminary data.</text>
</comment>